<reference evidence="1 2" key="1">
    <citation type="submission" date="2019-08" db="EMBL/GenBank/DDBJ databases">
        <title>Genome of Luteibaculum oceani JCM 18817.</title>
        <authorList>
            <person name="Bowman J.P."/>
        </authorList>
    </citation>
    <scope>NUCLEOTIDE SEQUENCE [LARGE SCALE GENOMIC DNA]</scope>
    <source>
        <strain evidence="1 2">JCM 18817</strain>
    </source>
</reference>
<dbReference type="EMBL" id="VORB01000007">
    <property type="protein sequence ID" value="TXC78356.1"/>
    <property type="molecule type" value="Genomic_DNA"/>
</dbReference>
<evidence type="ECO:0000313" key="2">
    <source>
        <dbReference type="Proteomes" id="UP000321168"/>
    </source>
</evidence>
<dbReference type="RefSeq" id="WP_147014778.1">
    <property type="nucleotide sequence ID" value="NZ_VORB01000007.1"/>
</dbReference>
<protein>
    <submittedName>
        <fullName evidence="1">Uncharacterized protein</fullName>
    </submittedName>
</protein>
<sequence>MKKIIPALIGLAIVICIATFFSQLKEAEIRSEIDLTKAVPNSAFLLIESNHPKSLYSNLKDSKFLWNTVKKTTLNTLLPNLIQNTEAEEEFSGPSTLSFHIRGKNTLDFLIQVYATYPNVILDSLQQYGSHSVSSYEGIAINELQVDSNPFFYSKYDKHRIVLSSGIETIKEFIRWNEADIDESKLPNYWLSLRGTRGKKEVGHIYIQPKKWSQLHEDIFSHPLIFKEELATKTCLDVKLGTDHLRLAGISEPGNKHPAYFSSTAPSIAPTIIEDLPSEIHHLIWRTIASWDSYLSLLEEKNGKSNFANSLLEEGILSDVFGLEMANFNLDGATIFCVQQEGSLPDAWKLNAEEKYRGITLNQVNSELGTTINPLAETKQLWHLSLNDLHYFSASKEILKDLIDKVISGKTLKNWSLFQDVHQEINLTGSYIKLVFSNSYTGNNELLRGLIESTQYSAAVFSYLKDNKFYEEVFYKFGHTELKTEHLPIWNYNLETDLQLKPLAVKNHYTSENEILLCDNKGFIQLLSKGGRQIFKKNVVHVPLRYPIQIDRFKNGKLQYFFNTQNSLELIARNGNDVHPFPVRSNENFTSPALVVDYDLDKDYRIIVAAGKEIRNYSLDGKPTTGWENFTTENKVVQKPHYLRIGNKDYLVVIDEGGLVYVLNRRGQIRYENSVKLTAAIGEYHVIKGRDISSSRIEYVNAQGHFITQYLNGKVNSVVKREFADAVQSSKLRIGSKEYWAVLADDHLHLLDEKLSIVFSSNDVKFPFIETGDADYPIIVNSLKESKSQILTKNFELEALINEQISSALVTPFVEQGEVFIITSNSEKVKCLALPTKK</sequence>
<organism evidence="1 2">
    <name type="scientific">Luteibaculum oceani</name>
    <dbReference type="NCBI Taxonomy" id="1294296"/>
    <lineage>
        <taxon>Bacteria</taxon>
        <taxon>Pseudomonadati</taxon>
        <taxon>Bacteroidota</taxon>
        <taxon>Flavobacteriia</taxon>
        <taxon>Flavobacteriales</taxon>
        <taxon>Luteibaculaceae</taxon>
        <taxon>Luteibaculum</taxon>
    </lineage>
</organism>
<accession>A0A5C6V1S7</accession>
<name>A0A5C6V1S7_9FLAO</name>
<keyword evidence="2" id="KW-1185">Reference proteome</keyword>
<dbReference type="OrthoDB" id="1093345at2"/>
<evidence type="ECO:0000313" key="1">
    <source>
        <dbReference type="EMBL" id="TXC78356.1"/>
    </source>
</evidence>
<gene>
    <name evidence="1" type="ORF">FRX97_08480</name>
</gene>
<comment type="caution">
    <text evidence="1">The sequence shown here is derived from an EMBL/GenBank/DDBJ whole genome shotgun (WGS) entry which is preliminary data.</text>
</comment>
<proteinExistence type="predicted"/>
<dbReference type="AlphaFoldDB" id="A0A5C6V1S7"/>
<dbReference type="Proteomes" id="UP000321168">
    <property type="component" value="Unassembled WGS sequence"/>
</dbReference>